<accession>A0A4V3UMY0</accession>
<dbReference type="VEuPathDB" id="FungiDB:EYZ11_011491"/>
<reference evidence="3 4" key="1">
    <citation type="submission" date="2019-03" db="EMBL/GenBank/DDBJ databases">
        <title>The genome sequence of a newly discovered highly antifungal drug resistant Aspergillus species, Aspergillus tanneri NIH 1004.</title>
        <authorList>
            <person name="Mounaud S."/>
            <person name="Singh I."/>
            <person name="Joardar V."/>
            <person name="Pakala S."/>
            <person name="Pakala S."/>
            <person name="Venepally P."/>
            <person name="Hoover J."/>
            <person name="Nierman W."/>
            <person name="Chung J."/>
            <person name="Losada L."/>
        </authorList>
    </citation>
    <scope>NUCLEOTIDE SEQUENCE [LARGE SCALE GENOMIC DNA]</scope>
    <source>
        <strain evidence="3 4">NIH1004</strain>
    </source>
</reference>
<feature type="region of interest" description="Disordered" evidence="1">
    <location>
        <begin position="304"/>
        <end position="334"/>
    </location>
</feature>
<feature type="compositionally biased region" description="Low complexity" evidence="1">
    <location>
        <begin position="309"/>
        <end position="324"/>
    </location>
</feature>
<dbReference type="Proteomes" id="UP000308092">
    <property type="component" value="Unassembled WGS sequence"/>
</dbReference>
<feature type="region of interest" description="Disordered" evidence="1">
    <location>
        <begin position="179"/>
        <end position="230"/>
    </location>
</feature>
<gene>
    <name evidence="3" type="ORF">EYZ11_011491</name>
</gene>
<keyword evidence="4" id="KW-1185">Reference proteome</keyword>
<evidence type="ECO:0000256" key="2">
    <source>
        <dbReference type="SAM" id="SignalP"/>
    </source>
</evidence>
<sequence>MKFSTSATLLFLAVAKAHPEALWWGTDDCFPSPNNCDNQCSDAQQFGFDWSDLMDGEFSSYGGLDFSGFSRGNLFDGDCIAGKLGRGSNSGLRISSGGSGTFSIGSFRLSTSMDANVNIIYGMPDGSSCRQVASCSPYGTDVSNEQCGGATSIQFELPDSSDFEDCDLGIHTIEFDCTPGTKRPSYTPELPTPTPPETVSGGSSTPLIPIYTPTGGVPTPSPSHPPKMTTSTVYTTSEFTITSCAPTVTNCPADSTTVVTSTIAVSTTVCPVTETESETGNVPVPTGVTPGSSVIPGGSITSGGGSMTSGGSVTPTGGAVTTPSPSQPPKMTTSTVYSTSEFTITSCAPTVTNCPADSTTVVTSTIAVSTTLCHSWRVCHVWKLGY</sequence>
<evidence type="ECO:0000256" key="1">
    <source>
        <dbReference type="SAM" id="MobiDB-lite"/>
    </source>
</evidence>
<comment type="caution">
    <text evidence="3">The sequence shown here is derived from an EMBL/GenBank/DDBJ whole genome shotgun (WGS) entry which is preliminary data.</text>
</comment>
<protein>
    <submittedName>
        <fullName evidence="3">Uncharacterized protein</fullName>
    </submittedName>
</protein>
<dbReference type="EMBL" id="SOSA01000717">
    <property type="protein sequence ID" value="THC89064.1"/>
    <property type="molecule type" value="Genomic_DNA"/>
</dbReference>
<proteinExistence type="predicted"/>
<dbReference type="STRING" id="1220188.A0A4V3UMY0"/>
<name>A0A4V3UMY0_9EURO</name>
<feature type="signal peptide" evidence="2">
    <location>
        <begin position="1"/>
        <end position="17"/>
    </location>
</feature>
<feature type="chain" id="PRO_5020821333" evidence="2">
    <location>
        <begin position="18"/>
        <end position="386"/>
    </location>
</feature>
<evidence type="ECO:0000313" key="4">
    <source>
        <dbReference type="Proteomes" id="UP000308092"/>
    </source>
</evidence>
<evidence type="ECO:0000313" key="3">
    <source>
        <dbReference type="EMBL" id="THC89064.1"/>
    </source>
</evidence>
<organism evidence="3 4">
    <name type="scientific">Aspergillus tanneri</name>
    <dbReference type="NCBI Taxonomy" id="1220188"/>
    <lineage>
        <taxon>Eukaryota</taxon>
        <taxon>Fungi</taxon>
        <taxon>Dikarya</taxon>
        <taxon>Ascomycota</taxon>
        <taxon>Pezizomycotina</taxon>
        <taxon>Eurotiomycetes</taxon>
        <taxon>Eurotiomycetidae</taxon>
        <taxon>Eurotiales</taxon>
        <taxon>Aspergillaceae</taxon>
        <taxon>Aspergillus</taxon>
        <taxon>Aspergillus subgen. Circumdati</taxon>
    </lineage>
</organism>
<dbReference type="AlphaFoldDB" id="A0A4V3UMY0"/>
<keyword evidence="2" id="KW-0732">Signal</keyword>